<dbReference type="GO" id="GO:0016757">
    <property type="term" value="F:glycosyltransferase activity"/>
    <property type="evidence" value="ECO:0007669"/>
    <property type="project" value="InterPro"/>
</dbReference>
<dbReference type="Gene3D" id="3.40.50.2000">
    <property type="entry name" value="Glycogen Phosphorylase B"/>
    <property type="match status" value="2"/>
</dbReference>
<evidence type="ECO:0000256" key="1">
    <source>
        <dbReference type="ARBA" id="ARBA00022679"/>
    </source>
</evidence>
<dbReference type="GO" id="GO:0009103">
    <property type="term" value="P:lipopolysaccharide biosynthetic process"/>
    <property type="evidence" value="ECO:0007669"/>
    <property type="project" value="TreeGrafter"/>
</dbReference>
<dbReference type="AlphaFoldDB" id="A0A9Q3XDL7"/>
<dbReference type="PANTHER" id="PTHR46401">
    <property type="entry name" value="GLYCOSYLTRANSFERASE WBBK-RELATED"/>
    <property type="match status" value="1"/>
</dbReference>
<feature type="domain" description="Glycosyltransferase subfamily 4-like N-terminal" evidence="3">
    <location>
        <begin position="15"/>
        <end position="158"/>
    </location>
</feature>
<dbReference type="EMBL" id="JAHVKP010000001">
    <property type="protein sequence ID" value="MBY6217886.1"/>
    <property type="molecule type" value="Genomic_DNA"/>
</dbReference>
<evidence type="ECO:0000259" key="2">
    <source>
        <dbReference type="Pfam" id="PF00534"/>
    </source>
</evidence>
<dbReference type="InterPro" id="IPR028098">
    <property type="entry name" value="Glyco_trans_4-like_N"/>
</dbReference>
<name>A0A9Q3XDL7_9SPHN</name>
<dbReference type="InterPro" id="IPR001296">
    <property type="entry name" value="Glyco_trans_1"/>
</dbReference>
<dbReference type="PANTHER" id="PTHR46401:SF2">
    <property type="entry name" value="GLYCOSYLTRANSFERASE WBBK-RELATED"/>
    <property type="match status" value="1"/>
</dbReference>
<dbReference type="Pfam" id="PF00534">
    <property type="entry name" value="Glycos_transf_1"/>
    <property type="match status" value="1"/>
</dbReference>
<protein>
    <submittedName>
        <fullName evidence="4">Glycosyltransferase family 4 protein</fullName>
    </submittedName>
</protein>
<reference evidence="4" key="1">
    <citation type="submission" date="2021-06" db="EMBL/GenBank/DDBJ databases">
        <title>50 bacteria genomes isolated from Dapeng, Shenzhen, China.</title>
        <authorList>
            <person name="Zheng W."/>
            <person name="Yu S."/>
            <person name="Huang Y."/>
        </authorList>
    </citation>
    <scope>NUCLEOTIDE SEQUENCE</scope>
    <source>
        <strain evidence="4">DP4N28-2</strain>
    </source>
</reference>
<evidence type="ECO:0000313" key="4">
    <source>
        <dbReference type="EMBL" id="MBY6217886.1"/>
    </source>
</evidence>
<proteinExistence type="predicted"/>
<comment type="caution">
    <text evidence="4">The sequence shown here is derived from an EMBL/GenBank/DDBJ whole genome shotgun (WGS) entry which is preliminary data.</text>
</comment>
<evidence type="ECO:0000313" key="5">
    <source>
        <dbReference type="Proteomes" id="UP000824927"/>
    </source>
</evidence>
<dbReference type="SUPFAM" id="SSF53756">
    <property type="entry name" value="UDP-Glycosyltransferase/glycogen phosphorylase"/>
    <property type="match status" value="1"/>
</dbReference>
<dbReference type="RefSeq" id="WP_222404878.1">
    <property type="nucleotide sequence ID" value="NZ_JAHVKP010000001.1"/>
</dbReference>
<dbReference type="Pfam" id="PF13439">
    <property type="entry name" value="Glyco_transf_4"/>
    <property type="match status" value="1"/>
</dbReference>
<gene>
    <name evidence="4" type="ORF">KUV31_05970</name>
</gene>
<dbReference type="Proteomes" id="UP000824927">
    <property type="component" value="Unassembled WGS sequence"/>
</dbReference>
<keyword evidence="1" id="KW-0808">Transferase</keyword>
<feature type="domain" description="Glycosyl transferase family 1" evidence="2">
    <location>
        <begin position="170"/>
        <end position="305"/>
    </location>
</feature>
<organism evidence="4 5">
    <name type="scientific">Qipengyuania aquimaris</name>
    <dbReference type="NCBI Taxonomy" id="255984"/>
    <lineage>
        <taxon>Bacteria</taxon>
        <taxon>Pseudomonadati</taxon>
        <taxon>Pseudomonadota</taxon>
        <taxon>Alphaproteobacteria</taxon>
        <taxon>Sphingomonadales</taxon>
        <taxon>Erythrobacteraceae</taxon>
        <taxon>Qipengyuania</taxon>
    </lineage>
</organism>
<dbReference type="CDD" id="cd03809">
    <property type="entry name" value="GT4_MtfB-like"/>
    <property type="match status" value="1"/>
</dbReference>
<accession>A0A9Q3XDL7</accession>
<sequence length="343" mass="38321">MIEIDGIIYSLQRQGGISVYFDELISALDRTDIDYQLALHEGHHCDSSGSNVIVRKPRFLERYRAVRTSSDVGIFHSSYYRRPRCSSGLKQVVTLHDFVYERHTEGLKRFVHSKQKFAALRSADAIICVSQATADDLDYFVGKVSAEIHVVPNGVSEDFQLVSGESLPNGMETPYILYVGQRSGYKNFSRLARALKYLDGFHLICVGGEPFHESELRQLQSEGARKVLHMQDVSNRELNILYNHAYCLTYPSLYEGFGIPVVEAMKAGCPVVCGPCKAVIEVGGDALTIAWGDDSKDLADAVRLVGGDDREEIVKRGLARSKQYSWAKTHEATAEIYMNLLGK</sequence>
<evidence type="ECO:0000259" key="3">
    <source>
        <dbReference type="Pfam" id="PF13439"/>
    </source>
</evidence>